<dbReference type="OMA" id="FLGMSDN"/>
<dbReference type="FunFam" id="3.40.50.1820:FF:000039">
    <property type="entry name" value="Esterase ybfF"/>
    <property type="match status" value="1"/>
</dbReference>
<dbReference type="SUPFAM" id="SSF53474">
    <property type="entry name" value="alpha/beta-Hydrolases"/>
    <property type="match status" value="1"/>
</dbReference>
<feature type="domain" description="AB hydrolase-1" evidence="3">
    <location>
        <begin position="47"/>
        <end position="282"/>
    </location>
</feature>
<dbReference type="ESTHER" id="artoc-c5fic4">
    <property type="family name" value="ABHD11-Acetyl_transferase"/>
</dbReference>
<dbReference type="RefSeq" id="XP_002848989.1">
    <property type="nucleotide sequence ID" value="XM_002848943.1"/>
</dbReference>
<evidence type="ECO:0000259" key="3">
    <source>
        <dbReference type="Pfam" id="PF00561"/>
    </source>
</evidence>
<keyword evidence="5" id="KW-1185">Reference proteome</keyword>
<dbReference type="GeneID" id="9229041"/>
<dbReference type="OrthoDB" id="8119704at2759"/>
<keyword evidence="2 4" id="KW-0378">Hydrolase</keyword>
<accession>C5FIC4</accession>
<sequence>MLAQRRLLSSLGTFRQFSSSARLSLDLAHQVYHNPQTSGAARPDGRPIIFIHGLFGSKQNNRGMSKVLSSQLNSAVYAIDLRNHGDSPHVPNHTYRDMAEDVEKFIDNHKLEKPVLLGHSMGAKAAMLLALRSPDLVSAVISVDNSPTSTRLSESFPSYIKAMQEIEMASVTKHSEADEIMQRVEPSLPIRQFLLTNLVRQQGDRTLRFRIPLDILGKSLPSLGSFPLTESDDVQFNGPALFLRGTRSRYIKDTSFPIIQHFFPNYKVMDIDAGHWLISENPEAFATAVVDFMKGLP</sequence>
<dbReference type="eggNOG" id="KOG2382">
    <property type="taxonomic scope" value="Eukaryota"/>
</dbReference>
<dbReference type="STRING" id="554155.C5FIC4"/>
<dbReference type="EMBL" id="DS995702">
    <property type="protein sequence ID" value="EEQ29104.1"/>
    <property type="molecule type" value="Genomic_DNA"/>
</dbReference>
<evidence type="ECO:0000256" key="1">
    <source>
        <dbReference type="ARBA" id="ARBA00008645"/>
    </source>
</evidence>
<organism evidence="4 5">
    <name type="scientific">Arthroderma otae (strain ATCC MYA-4605 / CBS 113480)</name>
    <name type="common">Microsporum canis</name>
    <dbReference type="NCBI Taxonomy" id="554155"/>
    <lineage>
        <taxon>Eukaryota</taxon>
        <taxon>Fungi</taxon>
        <taxon>Dikarya</taxon>
        <taxon>Ascomycota</taxon>
        <taxon>Pezizomycotina</taxon>
        <taxon>Eurotiomycetes</taxon>
        <taxon>Eurotiomycetidae</taxon>
        <taxon>Onygenales</taxon>
        <taxon>Arthrodermataceae</taxon>
        <taxon>Microsporum</taxon>
    </lineage>
</organism>
<dbReference type="InterPro" id="IPR029058">
    <property type="entry name" value="AB_hydrolase_fold"/>
</dbReference>
<dbReference type="AlphaFoldDB" id="C5FIC4"/>
<evidence type="ECO:0000256" key="2">
    <source>
        <dbReference type="ARBA" id="ARBA00022801"/>
    </source>
</evidence>
<reference evidence="5" key="1">
    <citation type="journal article" date="2012" name="MBio">
        <title>Comparative genome analysis of Trichophyton rubrum and related dermatophytes reveals candidate genes involved in infection.</title>
        <authorList>
            <person name="Martinez D.A."/>
            <person name="Oliver B.G."/>
            <person name="Graeser Y."/>
            <person name="Goldberg J.M."/>
            <person name="Li W."/>
            <person name="Martinez-Rossi N.M."/>
            <person name="Monod M."/>
            <person name="Shelest E."/>
            <person name="Barton R.C."/>
            <person name="Birch E."/>
            <person name="Brakhage A.A."/>
            <person name="Chen Z."/>
            <person name="Gurr S.J."/>
            <person name="Heiman D."/>
            <person name="Heitman J."/>
            <person name="Kosti I."/>
            <person name="Rossi A."/>
            <person name="Saif S."/>
            <person name="Samalova M."/>
            <person name="Saunders C.W."/>
            <person name="Shea T."/>
            <person name="Summerbell R.C."/>
            <person name="Xu J."/>
            <person name="Young S."/>
            <person name="Zeng Q."/>
            <person name="Birren B.W."/>
            <person name="Cuomo C.A."/>
            <person name="White T.C."/>
        </authorList>
    </citation>
    <scope>NUCLEOTIDE SEQUENCE [LARGE SCALE GENOMIC DNA]</scope>
    <source>
        <strain evidence="5">ATCC MYA-4605 / CBS 113480</strain>
    </source>
</reference>
<evidence type="ECO:0000313" key="5">
    <source>
        <dbReference type="Proteomes" id="UP000002035"/>
    </source>
</evidence>
<dbReference type="PANTHER" id="PTHR46118:SF4">
    <property type="entry name" value="PROTEIN ABHD11"/>
    <property type="match status" value="1"/>
</dbReference>
<gene>
    <name evidence="4" type="ORF">MCYG_01923</name>
</gene>
<name>C5FIC4_ARTOC</name>
<evidence type="ECO:0000313" key="4">
    <source>
        <dbReference type="EMBL" id="EEQ29104.1"/>
    </source>
</evidence>
<dbReference type="Gene3D" id="3.40.50.1820">
    <property type="entry name" value="alpha/beta hydrolase"/>
    <property type="match status" value="1"/>
</dbReference>
<proteinExistence type="inferred from homology"/>
<dbReference type="Pfam" id="PF00561">
    <property type="entry name" value="Abhydrolase_1"/>
    <property type="match status" value="1"/>
</dbReference>
<comment type="similarity">
    <text evidence="1">Belongs to the AB hydrolase superfamily.</text>
</comment>
<dbReference type="GO" id="GO:0052689">
    <property type="term" value="F:carboxylic ester hydrolase activity"/>
    <property type="evidence" value="ECO:0007669"/>
    <property type="project" value="TreeGrafter"/>
</dbReference>
<dbReference type="Proteomes" id="UP000002035">
    <property type="component" value="Unassembled WGS sequence"/>
</dbReference>
<protein>
    <submittedName>
        <fullName evidence="4">Alpha/beta hydrolase fold protein</fullName>
    </submittedName>
</protein>
<dbReference type="GO" id="GO:0005739">
    <property type="term" value="C:mitochondrion"/>
    <property type="evidence" value="ECO:0007669"/>
    <property type="project" value="TreeGrafter"/>
</dbReference>
<dbReference type="HOGENOM" id="CLU_020336_53_0_1"/>
<dbReference type="VEuPathDB" id="FungiDB:MCYG_01923"/>
<dbReference type="PANTHER" id="PTHR46118">
    <property type="entry name" value="PROTEIN ABHD11"/>
    <property type="match status" value="1"/>
</dbReference>
<dbReference type="InterPro" id="IPR000073">
    <property type="entry name" value="AB_hydrolase_1"/>
</dbReference>